<dbReference type="Pfam" id="PF08311">
    <property type="entry name" value="Mad3_BUB1_I"/>
    <property type="match status" value="1"/>
</dbReference>
<sequence length="911" mass="101752">MSKFEMSLSTYTGDDPLDLWERYVEHLEKEQNSCISSVLNRLVQTFLPQKRYCNDIRYINLCIKCASYYSDPINLYSYIHGEGIGARTSPLYVAWAQEFEKRGLFPQADAVYQRALENQAEPSEMILQQYRISRSENTPVTQPGQASSVTLQSVSMYCVNDLVCEGSEMCFEELRAQRYFEKCRQQKTLREWGVSMAEEKQRCLKEEEEEVRQLKSCLVELESILNANKTEEQQCSTLDTLGPHTLVQPVLAGSEKDEAAAVFGHCLSQPSQLSKMMPSLQGPPVTLSGPVLGSFTSASLVDQSTNISCCSTASLEITGLKRAACAVQSESGGFHTTNINNHSTSKFDQQSFRGELDPSGNTVMEINGTQDVSEGGTENLSHITPNTSLGLVQATPCRVQPSPTVNTREALDVIMDMFQAPTLIQDESLRCMSRKLPDNTSDITYQHTVIQPSGTGRAPTAVPFSIFQDENEKENAGVNPRLGATRPARILADLPVSKQVKQNDTSASVKSSTDDSTVWGPHCNNNLATCPNNTGDFAVAACLVSTPFHATTTQPWKLDEDQAMMLISDPWDEDLISRLLARLPTPLSCTPNFSTWNCKVPSIVPKTTVTIGMESFRVDCVLGEGAFATVYQARCLATSEKLIFKVQKPPNPWEFYINSQLNQRLPSSVRHLFNNLYSAHLFQNGSVLLGELHNCGTLLNVVNLYKNTCEKVMAPPLAMYFAVCILQMVEHLHSSQIIHADIKPDNFIFGERFLENECFDPDHLDHGLALIDLGQSIDMTLFPEGTAFTAKCMTSGFQCTEMLSGRPWNYQTDYFGIAGTVYCMIFGTYMKVKNEDGVWKTNAVFKRNPHAELWMEFFHTLLNVPDCTSLPCLRILRSRLSAELQQNYGTKLRMLKKRLVGQLLESKRSCK</sequence>
<evidence type="ECO:0000256" key="6">
    <source>
        <dbReference type="ARBA" id="ARBA00023328"/>
    </source>
</evidence>
<dbReference type="SUPFAM" id="SSF56112">
    <property type="entry name" value="Protein kinase-like (PK-like)"/>
    <property type="match status" value="1"/>
</dbReference>
<dbReference type="Pfam" id="PF00069">
    <property type="entry name" value="Pkinase"/>
    <property type="match status" value="1"/>
</dbReference>
<dbReference type="GO" id="GO:0051754">
    <property type="term" value="P:meiotic sister chromatid cohesion, centromeric"/>
    <property type="evidence" value="ECO:0007669"/>
    <property type="project" value="TreeGrafter"/>
</dbReference>
<dbReference type="InterPro" id="IPR000719">
    <property type="entry name" value="Prot_kinase_dom"/>
</dbReference>
<keyword evidence="4" id="KW-0995">Kinetochore</keyword>
<dbReference type="Gene3D" id="6.10.130.20">
    <property type="match status" value="1"/>
</dbReference>
<keyword evidence="8" id="KW-0175">Coiled coil</keyword>
<feature type="domain" description="BUB1 N-terminal" evidence="10">
    <location>
        <begin position="4"/>
        <end position="154"/>
    </location>
</feature>
<organism evidence="11 12">
    <name type="scientific">Scleropages formosus</name>
    <name type="common">Asian bonytongue</name>
    <name type="synonym">Osteoglossum formosum</name>
    <dbReference type="NCBI Taxonomy" id="113540"/>
    <lineage>
        <taxon>Eukaryota</taxon>
        <taxon>Metazoa</taxon>
        <taxon>Chordata</taxon>
        <taxon>Craniata</taxon>
        <taxon>Vertebrata</taxon>
        <taxon>Euteleostomi</taxon>
        <taxon>Actinopterygii</taxon>
        <taxon>Neopterygii</taxon>
        <taxon>Teleostei</taxon>
        <taxon>Osteoglossocephala</taxon>
        <taxon>Osteoglossomorpha</taxon>
        <taxon>Osteoglossiformes</taxon>
        <taxon>Osteoglossidae</taxon>
        <taxon>Scleropages</taxon>
    </lineage>
</organism>
<name>A0A0P7UAS1_SCLFO</name>
<dbReference type="PANTHER" id="PTHR14030">
    <property type="entry name" value="MITOTIC CHECKPOINT SERINE/THREONINE-PROTEIN KINASE BUB1"/>
    <property type="match status" value="1"/>
</dbReference>
<dbReference type="SMART" id="SM00220">
    <property type="entry name" value="S_TKc"/>
    <property type="match status" value="1"/>
</dbReference>
<gene>
    <name evidence="11" type="ORF">Z043_114080</name>
</gene>
<evidence type="ECO:0000259" key="9">
    <source>
        <dbReference type="PROSITE" id="PS50011"/>
    </source>
</evidence>
<dbReference type="Gene3D" id="1.25.40.430">
    <property type="match status" value="1"/>
</dbReference>
<evidence type="ECO:0000256" key="7">
    <source>
        <dbReference type="PROSITE-ProRule" id="PRU10141"/>
    </source>
</evidence>
<dbReference type="Gene3D" id="1.10.510.10">
    <property type="entry name" value="Transferase(Phosphotransferase) domain 1"/>
    <property type="match status" value="1"/>
</dbReference>
<dbReference type="AlphaFoldDB" id="A0A0P7UAS1"/>
<dbReference type="GO" id="GO:0007094">
    <property type="term" value="P:mitotic spindle assembly checkpoint signaling"/>
    <property type="evidence" value="ECO:0007669"/>
    <property type="project" value="InterPro"/>
</dbReference>
<evidence type="ECO:0000256" key="2">
    <source>
        <dbReference type="ARBA" id="ARBA00022454"/>
    </source>
</evidence>
<comment type="caution">
    <text evidence="11">The sequence shown here is derived from an EMBL/GenBank/DDBJ whole genome shotgun (WGS) entry which is preliminary data.</text>
</comment>
<dbReference type="InterPro" id="IPR011009">
    <property type="entry name" value="Kinase-like_dom_sf"/>
</dbReference>
<dbReference type="InterPro" id="IPR015661">
    <property type="entry name" value="Bub1/Mad3"/>
</dbReference>
<keyword evidence="6" id="KW-0137">Centromere</keyword>
<protein>
    <submittedName>
        <fullName evidence="11">Mitotic checkpoint serine/threonine-protein kinase BUB1-like</fullName>
    </submittedName>
</protein>
<dbReference type="PANTHER" id="PTHR14030:SF26">
    <property type="entry name" value="MITOTIC CHECKPOINT SERINE_THREONINE-PROTEIN KINASE BUB1"/>
    <property type="match status" value="1"/>
</dbReference>
<dbReference type="PROSITE" id="PS00107">
    <property type="entry name" value="PROTEIN_KINASE_ATP"/>
    <property type="match status" value="1"/>
</dbReference>
<evidence type="ECO:0000256" key="3">
    <source>
        <dbReference type="ARBA" id="ARBA00022741"/>
    </source>
</evidence>
<keyword evidence="3 7" id="KW-0547">Nucleotide-binding</keyword>
<evidence type="ECO:0000256" key="1">
    <source>
        <dbReference type="ARBA" id="ARBA00004629"/>
    </source>
</evidence>
<dbReference type="PROSITE" id="PS51489">
    <property type="entry name" value="BUB1_N"/>
    <property type="match status" value="1"/>
</dbReference>
<feature type="domain" description="Protein kinase" evidence="9">
    <location>
        <begin position="616"/>
        <end position="911"/>
    </location>
</feature>
<feature type="binding site" evidence="7">
    <location>
        <position position="645"/>
    </location>
    <ligand>
        <name>ATP</name>
        <dbReference type="ChEBI" id="CHEBI:30616"/>
    </ligand>
</feature>
<evidence type="ECO:0000313" key="12">
    <source>
        <dbReference type="Proteomes" id="UP000034805"/>
    </source>
</evidence>
<feature type="coiled-coil region" evidence="8">
    <location>
        <begin position="197"/>
        <end position="224"/>
    </location>
</feature>
<evidence type="ECO:0000256" key="4">
    <source>
        <dbReference type="ARBA" id="ARBA00022838"/>
    </source>
</evidence>
<dbReference type="InterPro" id="IPR017441">
    <property type="entry name" value="Protein_kinase_ATP_BS"/>
</dbReference>
<dbReference type="GO" id="GO:0005634">
    <property type="term" value="C:nucleus"/>
    <property type="evidence" value="ECO:0007669"/>
    <property type="project" value="TreeGrafter"/>
</dbReference>
<keyword evidence="11" id="KW-0418">Kinase</keyword>
<evidence type="ECO:0000259" key="10">
    <source>
        <dbReference type="PROSITE" id="PS51489"/>
    </source>
</evidence>
<keyword evidence="11" id="KW-0808">Transferase</keyword>
<reference evidence="11 12" key="1">
    <citation type="submission" date="2015-08" db="EMBL/GenBank/DDBJ databases">
        <title>The genome of the Asian arowana (Scleropages formosus).</title>
        <authorList>
            <person name="Tan M.H."/>
            <person name="Gan H.M."/>
            <person name="Croft L.J."/>
            <person name="Austin C.M."/>
        </authorList>
    </citation>
    <scope>NUCLEOTIDE SEQUENCE [LARGE SCALE GENOMIC DNA]</scope>
    <source>
        <strain evidence="11">Aro1</strain>
    </source>
</reference>
<accession>A0A0P7UAS1</accession>
<dbReference type="GO" id="GO:0000776">
    <property type="term" value="C:kinetochore"/>
    <property type="evidence" value="ECO:0007669"/>
    <property type="project" value="UniProtKB-KW"/>
</dbReference>
<dbReference type="GO" id="GO:0005524">
    <property type="term" value="F:ATP binding"/>
    <property type="evidence" value="ECO:0007669"/>
    <property type="project" value="UniProtKB-UniRule"/>
</dbReference>
<evidence type="ECO:0000313" key="11">
    <source>
        <dbReference type="EMBL" id="KPP67346.1"/>
    </source>
</evidence>
<dbReference type="PROSITE" id="PS00108">
    <property type="entry name" value="PROTEIN_KINASE_ST"/>
    <property type="match status" value="1"/>
</dbReference>
<keyword evidence="5 7" id="KW-0067">ATP-binding</keyword>
<evidence type="ECO:0000256" key="5">
    <source>
        <dbReference type="ARBA" id="ARBA00022840"/>
    </source>
</evidence>
<keyword evidence="2" id="KW-0158">Chromosome</keyword>
<dbReference type="InterPro" id="IPR013212">
    <property type="entry name" value="Mad3/Bub1_I"/>
</dbReference>
<dbReference type="GO" id="GO:0004672">
    <property type="term" value="F:protein kinase activity"/>
    <property type="evidence" value="ECO:0007669"/>
    <property type="project" value="InterPro"/>
</dbReference>
<dbReference type="EMBL" id="JARO02005104">
    <property type="protein sequence ID" value="KPP67346.1"/>
    <property type="molecule type" value="Genomic_DNA"/>
</dbReference>
<dbReference type="Proteomes" id="UP000034805">
    <property type="component" value="Unassembled WGS sequence"/>
</dbReference>
<evidence type="ECO:0000256" key="8">
    <source>
        <dbReference type="SAM" id="Coils"/>
    </source>
</evidence>
<dbReference type="InterPro" id="IPR008271">
    <property type="entry name" value="Ser/Thr_kinase_AS"/>
</dbReference>
<dbReference type="SMART" id="SM00777">
    <property type="entry name" value="Mad3_BUB1_I"/>
    <property type="match status" value="1"/>
</dbReference>
<dbReference type="PROSITE" id="PS50011">
    <property type="entry name" value="PROTEIN_KINASE_DOM"/>
    <property type="match status" value="1"/>
</dbReference>
<proteinExistence type="predicted"/>
<comment type="subcellular location">
    <subcellularLocation>
        <location evidence="1">Chromosome</location>
        <location evidence="1">Centromere</location>
        <location evidence="1">Kinetochore</location>
    </subcellularLocation>
</comment>